<evidence type="ECO:0000313" key="2">
    <source>
        <dbReference type="Proteomes" id="UP001597203"/>
    </source>
</evidence>
<proteinExistence type="predicted"/>
<evidence type="ECO:0000313" key="1">
    <source>
        <dbReference type="EMBL" id="MFD1104560.1"/>
    </source>
</evidence>
<organism evidence="1 2">
    <name type="scientific">Sphingobium olei</name>
    <dbReference type="NCBI Taxonomy" id="420955"/>
    <lineage>
        <taxon>Bacteria</taxon>
        <taxon>Pseudomonadati</taxon>
        <taxon>Pseudomonadota</taxon>
        <taxon>Alphaproteobacteria</taxon>
        <taxon>Sphingomonadales</taxon>
        <taxon>Sphingomonadaceae</taxon>
        <taxon>Sphingobium</taxon>
    </lineage>
</organism>
<dbReference type="Proteomes" id="UP001597203">
    <property type="component" value="Unassembled WGS sequence"/>
</dbReference>
<keyword evidence="2" id="KW-1185">Reference proteome</keyword>
<protein>
    <submittedName>
        <fullName evidence="1">LysR family transcriptional regulator</fullName>
    </submittedName>
</protein>
<comment type="caution">
    <text evidence="1">The sequence shown here is derived from an EMBL/GenBank/DDBJ whole genome shotgun (WGS) entry which is preliminary data.</text>
</comment>
<name>A0ABW3P0B4_9SPHN</name>
<accession>A0ABW3P0B4</accession>
<dbReference type="EMBL" id="JBHTLS010000105">
    <property type="protein sequence ID" value="MFD1104560.1"/>
    <property type="molecule type" value="Genomic_DNA"/>
</dbReference>
<reference evidence="2" key="1">
    <citation type="journal article" date="2019" name="Int. J. Syst. Evol. Microbiol.">
        <title>The Global Catalogue of Microorganisms (GCM) 10K type strain sequencing project: providing services to taxonomists for standard genome sequencing and annotation.</title>
        <authorList>
            <consortium name="The Broad Institute Genomics Platform"/>
            <consortium name="The Broad Institute Genome Sequencing Center for Infectious Disease"/>
            <person name="Wu L."/>
            <person name="Ma J."/>
        </authorList>
    </citation>
    <scope>NUCLEOTIDE SEQUENCE [LARGE SCALE GENOMIC DNA]</scope>
    <source>
        <strain evidence="2">CCUG 54329</strain>
    </source>
</reference>
<gene>
    <name evidence="1" type="ORF">ACFQ24_06695</name>
</gene>
<sequence>MEQTSSPNPPRPRSAKRGHWTPALQARFVAALMQSGSVRTAARAVGMSPSSAHRLRARLKGTEFDANWTEALRMYDYYRAHPLALEAMATAIVNRCIKDGTLR</sequence>
<dbReference type="RefSeq" id="WP_380909912.1">
    <property type="nucleotide sequence ID" value="NZ_JBHTLS010000105.1"/>
</dbReference>